<organism evidence="1 2">
    <name type="scientific">Kosakonia oryziphila</name>
    <dbReference type="NCBI Taxonomy" id="1005667"/>
    <lineage>
        <taxon>Bacteria</taxon>
        <taxon>Pseudomonadati</taxon>
        <taxon>Pseudomonadota</taxon>
        <taxon>Gammaproteobacteria</taxon>
        <taxon>Enterobacterales</taxon>
        <taxon>Enterobacteriaceae</taxon>
        <taxon>Kosakonia</taxon>
    </lineage>
</organism>
<sequence>MSAQRTIIPGYTVVQQPGTLDFQARLLYSNPQSEAARYFMQINRDTPWLKPGQMLIIADPQSENKMMLSQLCLAKTKVNSVLNSLSNDEADFFNRNYATIAALTNIMDKSLGVAGDAGERYFKEIETKLKAIETAYQNQFRTSGTLIGEQFVVERKRLFGELTQLLNKLSRLALKLKPYEDLRHALGLSSRSIVHEWTTAGVGGIKGYSTWIENAAKSARFMKMGGWVAIGFAGLNSTNEVYHACTAGRENECVKVAVKEYSKFGASVAGGIYGGTMGSLAAGAVCVALGVMSGGLGYLACSIVGAAAGGYLTGEVAGTVAGKSAEFIVDKVL</sequence>
<evidence type="ECO:0000313" key="1">
    <source>
        <dbReference type="EMBL" id="SCB99407.1"/>
    </source>
</evidence>
<dbReference type="AlphaFoldDB" id="A0A1C4AXU5"/>
<protein>
    <submittedName>
        <fullName evidence="1">Uncharacterized protein</fullName>
    </submittedName>
</protein>
<dbReference type="Proteomes" id="UP000198515">
    <property type="component" value="Unassembled WGS sequence"/>
</dbReference>
<keyword evidence="2" id="KW-1185">Reference proteome</keyword>
<dbReference type="EMBL" id="FMBC01000006">
    <property type="protein sequence ID" value="SCB99407.1"/>
    <property type="molecule type" value="Genomic_DNA"/>
</dbReference>
<dbReference type="RefSeq" id="WP_090133951.1">
    <property type="nucleotide sequence ID" value="NZ_FMBC01000006.1"/>
</dbReference>
<evidence type="ECO:0000313" key="2">
    <source>
        <dbReference type="Proteomes" id="UP000198515"/>
    </source>
</evidence>
<reference evidence="2" key="1">
    <citation type="submission" date="2016-08" db="EMBL/GenBank/DDBJ databases">
        <authorList>
            <person name="Varghese N."/>
            <person name="Submissions Spin"/>
        </authorList>
    </citation>
    <scope>NUCLEOTIDE SEQUENCE [LARGE SCALE GENOMIC DNA]</scope>
    <source>
        <strain evidence="2">REICA_142</strain>
    </source>
</reference>
<gene>
    <name evidence="1" type="ORF">GA0061070_100624</name>
</gene>
<dbReference type="OrthoDB" id="9204728at2"/>
<name>A0A1C4AXU5_9ENTR</name>
<proteinExistence type="predicted"/>
<accession>A0A1C4AXU5</accession>